<organism evidence="1">
    <name type="scientific">Eremomyces bilateralis CBS 781.70</name>
    <dbReference type="NCBI Taxonomy" id="1392243"/>
    <lineage>
        <taxon>Eukaryota</taxon>
        <taxon>Fungi</taxon>
        <taxon>Dikarya</taxon>
        <taxon>Ascomycota</taxon>
        <taxon>Pezizomycotina</taxon>
        <taxon>Dothideomycetes</taxon>
        <taxon>Dothideomycetes incertae sedis</taxon>
        <taxon>Eremomycetales</taxon>
        <taxon>Eremomycetaceae</taxon>
        <taxon>Eremomyces</taxon>
    </lineage>
</organism>
<dbReference type="AlphaFoldDB" id="A0A6G1G5S5"/>
<reference evidence="3" key="2">
    <citation type="submission" date="2020-04" db="EMBL/GenBank/DDBJ databases">
        <authorList>
            <consortium name="NCBI Genome Project"/>
        </authorList>
    </citation>
    <scope>NUCLEOTIDE SEQUENCE</scope>
    <source>
        <strain evidence="3">CBS 781.70</strain>
    </source>
</reference>
<evidence type="ECO:0000313" key="2">
    <source>
        <dbReference type="Proteomes" id="UP000504638"/>
    </source>
</evidence>
<evidence type="ECO:0000313" key="1">
    <source>
        <dbReference type="EMBL" id="KAF1813378.1"/>
    </source>
</evidence>
<keyword evidence="2" id="KW-1185">Reference proteome</keyword>
<gene>
    <name evidence="1 3" type="ORF">P152DRAFT_457736</name>
</gene>
<dbReference type="EMBL" id="ML975155">
    <property type="protein sequence ID" value="KAF1813378.1"/>
    <property type="molecule type" value="Genomic_DNA"/>
</dbReference>
<reference evidence="1 3" key="1">
    <citation type="submission" date="2020-01" db="EMBL/GenBank/DDBJ databases">
        <authorList>
            <consortium name="DOE Joint Genome Institute"/>
            <person name="Haridas S."/>
            <person name="Albert R."/>
            <person name="Binder M."/>
            <person name="Bloem J."/>
            <person name="Labutti K."/>
            <person name="Salamov A."/>
            <person name="Andreopoulos B."/>
            <person name="Baker S.E."/>
            <person name="Barry K."/>
            <person name="Bills G."/>
            <person name="Bluhm B.H."/>
            <person name="Cannon C."/>
            <person name="Castanera R."/>
            <person name="Culley D.E."/>
            <person name="Daum C."/>
            <person name="Ezra D."/>
            <person name="Gonzalez J.B."/>
            <person name="Henrissat B."/>
            <person name="Kuo A."/>
            <person name="Liang C."/>
            <person name="Lipzen A."/>
            <person name="Lutzoni F."/>
            <person name="Magnuson J."/>
            <person name="Mondo S."/>
            <person name="Nolan M."/>
            <person name="Ohm R."/>
            <person name="Pangilinan J."/>
            <person name="Park H.-J."/>
            <person name="Ramirez L."/>
            <person name="Alfaro M."/>
            <person name="Sun H."/>
            <person name="Tritt A."/>
            <person name="Yoshinaga Y."/>
            <person name="Zwiers L.-H."/>
            <person name="Turgeon B.G."/>
            <person name="Goodwin S.B."/>
            <person name="Spatafora J.W."/>
            <person name="Crous P.W."/>
            <person name="Grigoriev I.V."/>
        </authorList>
    </citation>
    <scope>NUCLEOTIDE SEQUENCE</scope>
    <source>
        <strain evidence="1 3">CBS 781.70</strain>
    </source>
</reference>
<dbReference type="RefSeq" id="XP_033535009.1">
    <property type="nucleotide sequence ID" value="XM_033679294.1"/>
</dbReference>
<proteinExistence type="predicted"/>
<evidence type="ECO:0000313" key="3">
    <source>
        <dbReference type="RefSeq" id="XP_033535009.1"/>
    </source>
</evidence>
<accession>A0A6G1G5S5</accession>
<sequence length="72" mass="8143">MRRLLRGSASLLGTWYDHSISKSYSPAASRFHFSNFQFYLLIVAQSPCLTKVTLWVVSCSLSLALTRFAVNQ</sequence>
<name>A0A6G1G5S5_9PEZI</name>
<protein>
    <submittedName>
        <fullName evidence="1 3">Uncharacterized protein</fullName>
    </submittedName>
</protein>
<dbReference type="Proteomes" id="UP000504638">
    <property type="component" value="Unplaced"/>
</dbReference>
<reference evidence="3" key="3">
    <citation type="submission" date="2025-04" db="UniProtKB">
        <authorList>
            <consortium name="RefSeq"/>
        </authorList>
    </citation>
    <scope>IDENTIFICATION</scope>
    <source>
        <strain evidence="3">CBS 781.70</strain>
    </source>
</reference>
<dbReference type="GeneID" id="54419864"/>